<keyword evidence="2" id="KW-1185">Reference proteome</keyword>
<dbReference type="EMBL" id="JAGFNK010001071">
    <property type="protein sequence ID" value="KAI9435245.1"/>
    <property type="molecule type" value="Genomic_DNA"/>
</dbReference>
<reference evidence="1" key="1">
    <citation type="submission" date="2021-03" db="EMBL/GenBank/DDBJ databases">
        <title>Evolutionary priming and transition to the ectomycorrhizal habit in an iconic lineage of mushroom-forming fungi: is preadaptation a requirement?</title>
        <authorList>
            <consortium name="DOE Joint Genome Institute"/>
            <person name="Looney B.P."/>
            <person name="Miyauchi S."/>
            <person name="Morin E."/>
            <person name="Drula E."/>
            <person name="Courty P.E."/>
            <person name="Chicoki N."/>
            <person name="Fauchery L."/>
            <person name="Kohler A."/>
            <person name="Kuo A."/>
            <person name="LaButti K."/>
            <person name="Pangilinan J."/>
            <person name="Lipzen A."/>
            <person name="Riley R."/>
            <person name="Andreopoulos W."/>
            <person name="He G."/>
            <person name="Johnson J."/>
            <person name="Barry K.W."/>
            <person name="Grigoriev I.V."/>
            <person name="Nagy L."/>
            <person name="Hibbett D."/>
            <person name="Henrissat B."/>
            <person name="Matheny P.B."/>
            <person name="Labbe J."/>
            <person name="Martin A.F."/>
        </authorList>
    </citation>
    <scope>NUCLEOTIDE SEQUENCE</scope>
    <source>
        <strain evidence="1">BPL698</strain>
    </source>
</reference>
<comment type="caution">
    <text evidence="1">The sequence shown here is derived from an EMBL/GenBank/DDBJ whole genome shotgun (WGS) entry which is preliminary data.</text>
</comment>
<evidence type="ECO:0000313" key="2">
    <source>
        <dbReference type="Proteomes" id="UP001207468"/>
    </source>
</evidence>
<gene>
    <name evidence="1" type="ORF">F5148DRAFT_1154679</name>
</gene>
<protein>
    <submittedName>
        <fullName evidence="1">Uncharacterized protein</fullName>
    </submittedName>
</protein>
<dbReference type="Proteomes" id="UP001207468">
    <property type="component" value="Unassembled WGS sequence"/>
</dbReference>
<proteinExistence type="predicted"/>
<name>A0ACC0TR70_9AGAM</name>
<organism evidence="1 2">
    <name type="scientific">Russula earlei</name>
    <dbReference type="NCBI Taxonomy" id="71964"/>
    <lineage>
        <taxon>Eukaryota</taxon>
        <taxon>Fungi</taxon>
        <taxon>Dikarya</taxon>
        <taxon>Basidiomycota</taxon>
        <taxon>Agaricomycotina</taxon>
        <taxon>Agaricomycetes</taxon>
        <taxon>Russulales</taxon>
        <taxon>Russulaceae</taxon>
        <taxon>Russula</taxon>
    </lineage>
</organism>
<feature type="non-terminal residue" evidence="1">
    <location>
        <position position="296"/>
    </location>
</feature>
<accession>A0ACC0TR70</accession>
<evidence type="ECO:0000313" key="1">
    <source>
        <dbReference type="EMBL" id="KAI9435245.1"/>
    </source>
</evidence>
<sequence>MAHNTFSLPDGTWHSKPAPRIQAYLGDSNDTGPHVSRLSSSRPRGRRDTSASDATVSRGSRPSVSGAAIAGVLVACLVILLLLFLPCYLKRRRRKLQSKPVNNAEDGVLQQPNPDSFATVMTTYDLPPRKSSHSPSISQSSSITAVSVGRPTSSSSQVSDVKSGKERLPARPPPLVLRPERSKSETRRGNPSPMAKRGTIRTVGGSRVSVLPNPWDGEARPPSAAFERMDFQLPSLATSPLRPANSFKAGLPRTPRQRRTFVSPEVRPLEDAPIVADVDGVGNEPHLHAGTGLMGP</sequence>